<dbReference type="AlphaFoldDB" id="A0A0C9Y712"/>
<dbReference type="EMBL" id="KN834052">
    <property type="protein sequence ID" value="KIK12731.1"/>
    <property type="molecule type" value="Genomic_DNA"/>
</dbReference>
<sequence>MKVYERMQSWPTAIRRPGPYPPSELGCSRLGIRSADLEWSESRGLLQYIHWQRKLNIRSIHFAQVHVFWPPGRGLSEYSAWKPPASFGR</sequence>
<dbReference type="HOGENOM" id="CLU_2455587_0_0_1"/>
<organism evidence="1 2">
    <name type="scientific">Pisolithus microcarpus 441</name>
    <dbReference type="NCBI Taxonomy" id="765257"/>
    <lineage>
        <taxon>Eukaryota</taxon>
        <taxon>Fungi</taxon>
        <taxon>Dikarya</taxon>
        <taxon>Basidiomycota</taxon>
        <taxon>Agaricomycotina</taxon>
        <taxon>Agaricomycetes</taxon>
        <taxon>Agaricomycetidae</taxon>
        <taxon>Boletales</taxon>
        <taxon>Sclerodermatineae</taxon>
        <taxon>Pisolithaceae</taxon>
        <taxon>Pisolithus</taxon>
    </lineage>
</organism>
<dbReference type="Proteomes" id="UP000054018">
    <property type="component" value="Unassembled WGS sequence"/>
</dbReference>
<reference evidence="2" key="2">
    <citation type="submission" date="2015-01" db="EMBL/GenBank/DDBJ databases">
        <title>Evolutionary Origins and Diversification of the Mycorrhizal Mutualists.</title>
        <authorList>
            <consortium name="DOE Joint Genome Institute"/>
            <consortium name="Mycorrhizal Genomics Consortium"/>
            <person name="Kohler A."/>
            <person name="Kuo A."/>
            <person name="Nagy L.G."/>
            <person name="Floudas D."/>
            <person name="Copeland A."/>
            <person name="Barry K.W."/>
            <person name="Cichocki N."/>
            <person name="Veneault-Fourrey C."/>
            <person name="LaButti K."/>
            <person name="Lindquist E.A."/>
            <person name="Lipzen A."/>
            <person name="Lundell T."/>
            <person name="Morin E."/>
            <person name="Murat C."/>
            <person name="Riley R."/>
            <person name="Ohm R."/>
            <person name="Sun H."/>
            <person name="Tunlid A."/>
            <person name="Henrissat B."/>
            <person name="Grigoriev I.V."/>
            <person name="Hibbett D.S."/>
            <person name="Martin F."/>
        </authorList>
    </citation>
    <scope>NUCLEOTIDE SEQUENCE [LARGE SCALE GENOMIC DNA]</scope>
    <source>
        <strain evidence="2">441</strain>
    </source>
</reference>
<proteinExistence type="predicted"/>
<reference evidence="1 2" key="1">
    <citation type="submission" date="2014-04" db="EMBL/GenBank/DDBJ databases">
        <authorList>
            <consortium name="DOE Joint Genome Institute"/>
            <person name="Kuo A."/>
            <person name="Kohler A."/>
            <person name="Costa M.D."/>
            <person name="Nagy L.G."/>
            <person name="Floudas D."/>
            <person name="Copeland A."/>
            <person name="Barry K.W."/>
            <person name="Cichocki N."/>
            <person name="Veneault-Fourrey C."/>
            <person name="LaButti K."/>
            <person name="Lindquist E.A."/>
            <person name="Lipzen A."/>
            <person name="Lundell T."/>
            <person name="Morin E."/>
            <person name="Murat C."/>
            <person name="Sun H."/>
            <person name="Tunlid A."/>
            <person name="Henrissat B."/>
            <person name="Grigoriev I.V."/>
            <person name="Hibbett D.S."/>
            <person name="Martin F."/>
            <person name="Nordberg H.P."/>
            <person name="Cantor M.N."/>
            <person name="Hua S.X."/>
        </authorList>
    </citation>
    <scope>NUCLEOTIDE SEQUENCE [LARGE SCALE GENOMIC DNA]</scope>
    <source>
        <strain evidence="1 2">441</strain>
    </source>
</reference>
<keyword evidence="2" id="KW-1185">Reference proteome</keyword>
<gene>
    <name evidence="1" type="ORF">PISMIDRAFT_424519</name>
</gene>
<evidence type="ECO:0000313" key="2">
    <source>
        <dbReference type="Proteomes" id="UP000054018"/>
    </source>
</evidence>
<name>A0A0C9Y712_9AGAM</name>
<accession>A0A0C9Y712</accession>
<evidence type="ECO:0000313" key="1">
    <source>
        <dbReference type="EMBL" id="KIK12731.1"/>
    </source>
</evidence>
<protein>
    <submittedName>
        <fullName evidence="1">Uncharacterized protein</fullName>
    </submittedName>
</protein>